<evidence type="ECO:0000256" key="1">
    <source>
        <dbReference type="SAM" id="SignalP"/>
    </source>
</evidence>
<gene>
    <name evidence="2" type="ORF">BRAN1462_LOCUS59255</name>
</gene>
<feature type="signal peptide" evidence="1">
    <location>
        <begin position="1"/>
        <end position="25"/>
    </location>
</feature>
<proteinExistence type="predicted"/>
<accession>A0A6U9HKI9</accession>
<evidence type="ECO:0000313" key="2">
    <source>
        <dbReference type="EMBL" id="CAD9641433.1"/>
    </source>
</evidence>
<evidence type="ECO:0008006" key="3">
    <source>
        <dbReference type="Google" id="ProtNLM"/>
    </source>
</evidence>
<organism evidence="2">
    <name type="scientific">Zooxanthella nutricula</name>
    <dbReference type="NCBI Taxonomy" id="1333877"/>
    <lineage>
        <taxon>Eukaryota</taxon>
        <taxon>Sar</taxon>
        <taxon>Alveolata</taxon>
        <taxon>Dinophyceae</taxon>
        <taxon>Peridiniales</taxon>
        <taxon>Peridiniales incertae sedis</taxon>
        <taxon>Zooxanthella</taxon>
    </lineage>
</organism>
<sequence length="111" mass="12381">MTSTTMKGFLVKVLLLLPQTRVSRSKDVSVRMTALPMLPLPRKGGTKNFSVRLLALRNKGGTKHFSVRLLGLRFPAVQTVLPVLPLPKKGGSNQTLLRMIRRLARSFCRRG</sequence>
<keyword evidence="1" id="KW-0732">Signal</keyword>
<reference evidence="2" key="1">
    <citation type="submission" date="2021-01" db="EMBL/GenBank/DDBJ databases">
        <authorList>
            <person name="Corre E."/>
            <person name="Pelletier E."/>
            <person name="Niang G."/>
            <person name="Scheremetjew M."/>
            <person name="Finn R."/>
            <person name="Kale V."/>
            <person name="Holt S."/>
            <person name="Cochrane G."/>
            <person name="Meng A."/>
            <person name="Brown T."/>
            <person name="Cohen L."/>
        </authorList>
    </citation>
    <scope>NUCLEOTIDE SEQUENCE</scope>
    <source>
        <strain evidence="2">RCC3387</strain>
    </source>
</reference>
<name>A0A6U9HKI9_9DINO</name>
<dbReference type="AlphaFoldDB" id="A0A6U9HKI9"/>
<protein>
    <recommendedName>
        <fullName evidence="3">Secreted protein</fullName>
    </recommendedName>
</protein>
<dbReference type="EMBL" id="HBGW01093322">
    <property type="protein sequence ID" value="CAD9641433.1"/>
    <property type="molecule type" value="Transcribed_RNA"/>
</dbReference>
<feature type="chain" id="PRO_5030160618" description="Secreted protein" evidence="1">
    <location>
        <begin position="26"/>
        <end position="111"/>
    </location>
</feature>